<evidence type="ECO:0000313" key="1">
    <source>
        <dbReference type="EMBL" id="KAL3876404.1"/>
    </source>
</evidence>
<gene>
    <name evidence="1" type="ORF">ACJMK2_034253</name>
</gene>
<keyword evidence="2" id="KW-1185">Reference proteome</keyword>
<reference evidence="1 2" key="1">
    <citation type="submission" date="2024-11" db="EMBL/GenBank/DDBJ databases">
        <title>Chromosome-level genome assembly of the freshwater bivalve Anodonta woodiana.</title>
        <authorList>
            <person name="Chen X."/>
        </authorList>
    </citation>
    <scope>NUCLEOTIDE SEQUENCE [LARGE SCALE GENOMIC DNA]</scope>
    <source>
        <strain evidence="1">MN2024</strain>
        <tissue evidence="1">Gills</tissue>
    </source>
</reference>
<comment type="caution">
    <text evidence="1">The sequence shown here is derived from an EMBL/GenBank/DDBJ whole genome shotgun (WGS) entry which is preliminary data.</text>
</comment>
<dbReference type="AlphaFoldDB" id="A0ABD3WR07"/>
<evidence type="ECO:0000313" key="2">
    <source>
        <dbReference type="Proteomes" id="UP001634394"/>
    </source>
</evidence>
<organism evidence="1 2">
    <name type="scientific">Sinanodonta woodiana</name>
    <name type="common">Chinese pond mussel</name>
    <name type="synonym">Anodonta woodiana</name>
    <dbReference type="NCBI Taxonomy" id="1069815"/>
    <lineage>
        <taxon>Eukaryota</taxon>
        <taxon>Metazoa</taxon>
        <taxon>Spiralia</taxon>
        <taxon>Lophotrochozoa</taxon>
        <taxon>Mollusca</taxon>
        <taxon>Bivalvia</taxon>
        <taxon>Autobranchia</taxon>
        <taxon>Heteroconchia</taxon>
        <taxon>Palaeoheterodonta</taxon>
        <taxon>Unionida</taxon>
        <taxon>Unionoidea</taxon>
        <taxon>Unionidae</taxon>
        <taxon>Unioninae</taxon>
        <taxon>Sinanodonta</taxon>
    </lineage>
</organism>
<protein>
    <submittedName>
        <fullName evidence="1">Uncharacterized protein</fullName>
    </submittedName>
</protein>
<proteinExistence type="predicted"/>
<name>A0ABD3WR07_SINWO</name>
<dbReference type="Proteomes" id="UP001634394">
    <property type="component" value="Unassembled WGS sequence"/>
</dbReference>
<sequence>MKGNVLIAYDAVNRRIAAREFISINGATNMVVDMYNDHAAGIKYTVETTSGQPTRCYKQALGPFIEGCVPGILTTSDDRDDEE</sequence>
<accession>A0ABD3WR07</accession>
<dbReference type="EMBL" id="JBJQND010000005">
    <property type="protein sequence ID" value="KAL3876404.1"/>
    <property type="molecule type" value="Genomic_DNA"/>
</dbReference>